<evidence type="ECO:0000256" key="1">
    <source>
        <dbReference type="SAM" id="Phobius"/>
    </source>
</evidence>
<evidence type="ECO:0000313" key="7">
    <source>
        <dbReference type="Proteomes" id="UP000663825"/>
    </source>
</evidence>
<accession>A0A817L920</accession>
<keyword evidence="1" id="KW-0812">Transmembrane</keyword>
<evidence type="ECO:0000259" key="2">
    <source>
        <dbReference type="Pfam" id="PF04991"/>
    </source>
</evidence>
<dbReference type="Proteomes" id="UP000663873">
    <property type="component" value="Unassembled WGS sequence"/>
</dbReference>
<feature type="transmembrane region" description="Helical" evidence="1">
    <location>
        <begin position="7"/>
        <end position="23"/>
    </location>
</feature>
<dbReference type="EMBL" id="CAJNYD010000039">
    <property type="protein sequence ID" value="CAF3191030.1"/>
    <property type="molecule type" value="Genomic_DNA"/>
</dbReference>
<evidence type="ECO:0000313" key="5">
    <source>
        <dbReference type="EMBL" id="CAF4166223.1"/>
    </source>
</evidence>
<dbReference type="AlphaFoldDB" id="A0A817L920"/>
<name>A0A817L920_9BILA</name>
<sequence length="504" mass="59614">MYRFRGTLLIFIFLFFFLIIIFYDDQKQFASNIYNKYKHSWIEQALGQMHTCTPNDGLRQRALLYTLLEWTQLARKNKILYWIGHETLISYVQRHGLSPHALDLDILVMVQDTSHLVELRTLYFSSDYELKIHPQWHLVGKRNDSYFNAEGIDFVEPIARFINRKDHVYINIWPMLDYHPNKVKIGNITKEMFNEYDENDKWESSPKEWTFPLRPCRFSGVNVYCPAEPEKLITNISSIVCINGSWQKSDEPISTKTIITNENSEISEQTSTALTTNPILSDEELLEKALNSVPTCQSNDRDRQRYILHGLQAWSHLAEKYNIQYWISYGTLVGFIQRRGLLPHDLDTDVMIMFNDTRKLVEISKLNFSSTYEIKVQPQWEIFDDRNRSYFRKDGIHFVAPNARFIHLTARYHVDIYPVYDFNPIYANRSIEKQESENLTAYDNYYNWLSYPRSWTYPLKTCYFSEIKVLCPAQPEKFIELVYGTSTLTKSHKKCVEGNWVNAD</sequence>
<protein>
    <recommendedName>
        <fullName evidence="2">LicD/FKTN/FKRP nucleotidyltransferase domain-containing protein</fullName>
    </recommendedName>
</protein>
<evidence type="ECO:0000313" key="6">
    <source>
        <dbReference type="EMBL" id="CAF4495461.1"/>
    </source>
</evidence>
<comment type="caution">
    <text evidence="3">The sequence shown here is derived from an EMBL/GenBank/DDBJ whole genome shotgun (WGS) entry which is preliminary data.</text>
</comment>
<evidence type="ECO:0000313" key="4">
    <source>
        <dbReference type="EMBL" id="CAF3191030.1"/>
    </source>
</evidence>
<proteinExistence type="predicted"/>
<dbReference type="Proteomes" id="UP000663825">
    <property type="component" value="Unassembled WGS sequence"/>
</dbReference>
<dbReference type="Pfam" id="PF04991">
    <property type="entry name" value="LicD"/>
    <property type="match status" value="1"/>
</dbReference>
<dbReference type="PANTHER" id="PTHR43404">
    <property type="entry name" value="LIPOPOLYSACCHARIDE CHOLINEPHOSPHOTRANSFERASE LICD"/>
    <property type="match status" value="1"/>
</dbReference>
<dbReference type="GO" id="GO:0009100">
    <property type="term" value="P:glycoprotein metabolic process"/>
    <property type="evidence" value="ECO:0007669"/>
    <property type="project" value="UniProtKB-ARBA"/>
</dbReference>
<dbReference type="InterPro" id="IPR007074">
    <property type="entry name" value="LicD/FKTN/FKRP_NTP_transf"/>
</dbReference>
<organism evidence="3 7">
    <name type="scientific">Rotaria socialis</name>
    <dbReference type="NCBI Taxonomy" id="392032"/>
    <lineage>
        <taxon>Eukaryota</taxon>
        <taxon>Metazoa</taxon>
        <taxon>Spiralia</taxon>
        <taxon>Gnathifera</taxon>
        <taxon>Rotifera</taxon>
        <taxon>Eurotatoria</taxon>
        <taxon>Bdelloidea</taxon>
        <taxon>Philodinida</taxon>
        <taxon>Philodinidae</taxon>
        <taxon>Rotaria</taxon>
    </lineage>
</organism>
<dbReference type="EMBL" id="CAJNXB010000048">
    <property type="protein sequence ID" value="CAF3004827.1"/>
    <property type="molecule type" value="Genomic_DNA"/>
</dbReference>
<keyword evidence="8" id="KW-1185">Reference proteome</keyword>
<dbReference type="Proteomes" id="UP000663851">
    <property type="component" value="Unassembled WGS sequence"/>
</dbReference>
<dbReference type="OrthoDB" id="444255at2759"/>
<dbReference type="EMBL" id="CAJOBP010006556">
    <property type="protein sequence ID" value="CAF4495461.1"/>
    <property type="molecule type" value="Genomic_DNA"/>
</dbReference>
<dbReference type="PANTHER" id="PTHR43404:SF1">
    <property type="entry name" value="MNN4P"/>
    <property type="match status" value="1"/>
</dbReference>
<reference evidence="3" key="1">
    <citation type="submission" date="2021-02" db="EMBL/GenBank/DDBJ databases">
        <authorList>
            <person name="Nowell W R."/>
        </authorList>
    </citation>
    <scope>NUCLEOTIDE SEQUENCE</scope>
</reference>
<dbReference type="EMBL" id="CAJOBO010000221">
    <property type="protein sequence ID" value="CAF4166223.1"/>
    <property type="molecule type" value="Genomic_DNA"/>
</dbReference>
<keyword evidence="1" id="KW-0472">Membrane</keyword>
<feature type="domain" description="LicD/FKTN/FKRP nucleotidyltransferase" evidence="2">
    <location>
        <begin position="318"/>
        <end position="434"/>
    </location>
</feature>
<dbReference type="Proteomes" id="UP000663833">
    <property type="component" value="Unassembled WGS sequence"/>
</dbReference>
<evidence type="ECO:0000313" key="3">
    <source>
        <dbReference type="EMBL" id="CAF3004827.1"/>
    </source>
</evidence>
<dbReference type="InterPro" id="IPR052942">
    <property type="entry name" value="LPS_cholinephosphotransferase"/>
</dbReference>
<keyword evidence="1" id="KW-1133">Transmembrane helix</keyword>
<evidence type="ECO:0000313" key="8">
    <source>
        <dbReference type="Proteomes" id="UP000663873"/>
    </source>
</evidence>
<gene>
    <name evidence="5" type="ORF">HFQ381_LOCUS5298</name>
    <name evidence="4" type="ORF">LUA448_LOCUS1579</name>
    <name evidence="3" type="ORF">TIS948_LOCUS1650</name>
    <name evidence="6" type="ORF">UJA718_LOCUS25940</name>
</gene>